<dbReference type="Pfam" id="PF01814">
    <property type="entry name" value="Hemerythrin"/>
    <property type="match status" value="1"/>
</dbReference>
<dbReference type="AlphaFoldDB" id="A0A847S854"/>
<proteinExistence type="predicted"/>
<sequence>MMSLTTTLTLEHRQCDELYTTLENTLRNSDWLQAERLFARFSGSLLQHFVDEEQLLFPAFEAVTGNRSGPTQVMRFEHQQIRDELDALQHGIQQRDRSAAIGHADTLLILIQQHNVKEENILYPMCEQRIPDIAQRWQERHHVAA</sequence>
<dbReference type="PANTHER" id="PTHR39966">
    <property type="entry name" value="BLL2471 PROTEIN-RELATED"/>
    <property type="match status" value="1"/>
</dbReference>
<evidence type="ECO:0000313" key="2">
    <source>
        <dbReference type="EMBL" id="NLR75187.1"/>
    </source>
</evidence>
<keyword evidence="3" id="KW-1185">Reference proteome</keyword>
<name>A0A847S854_9NEIS</name>
<dbReference type="RefSeq" id="WP_168876735.1">
    <property type="nucleotide sequence ID" value="NZ_JABAIM010000001.1"/>
</dbReference>
<organism evidence="2 3">
    <name type="scientific">Leeia aquatica</name>
    <dbReference type="NCBI Taxonomy" id="2725557"/>
    <lineage>
        <taxon>Bacteria</taxon>
        <taxon>Pseudomonadati</taxon>
        <taxon>Pseudomonadota</taxon>
        <taxon>Betaproteobacteria</taxon>
        <taxon>Neisseriales</taxon>
        <taxon>Leeiaceae</taxon>
        <taxon>Leeia</taxon>
    </lineage>
</organism>
<feature type="domain" description="Hemerythrin-like" evidence="1">
    <location>
        <begin position="5"/>
        <end position="126"/>
    </location>
</feature>
<evidence type="ECO:0000259" key="1">
    <source>
        <dbReference type="Pfam" id="PF01814"/>
    </source>
</evidence>
<dbReference type="EMBL" id="JABAIM010000001">
    <property type="protein sequence ID" value="NLR75187.1"/>
    <property type="molecule type" value="Genomic_DNA"/>
</dbReference>
<reference evidence="2 3" key="1">
    <citation type="submission" date="2020-04" db="EMBL/GenBank/DDBJ databases">
        <title>Draft genome of Leeia sp. IMCC25680.</title>
        <authorList>
            <person name="Song J."/>
            <person name="Cho J.-C."/>
        </authorList>
    </citation>
    <scope>NUCLEOTIDE SEQUENCE [LARGE SCALE GENOMIC DNA]</scope>
    <source>
        <strain evidence="2 3">IMCC25680</strain>
    </source>
</reference>
<accession>A0A847S854</accession>
<protein>
    <submittedName>
        <fullName evidence="2">Hemerythrin domain-containing protein</fullName>
    </submittedName>
</protein>
<evidence type="ECO:0000313" key="3">
    <source>
        <dbReference type="Proteomes" id="UP000587991"/>
    </source>
</evidence>
<dbReference type="Proteomes" id="UP000587991">
    <property type="component" value="Unassembled WGS sequence"/>
</dbReference>
<gene>
    <name evidence="2" type="ORF">HF682_08445</name>
</gene>
<comment type="caution">
    <text evidence="2">The sequence shown here is derived from an EMBL/GenBank/DDBJ whole genome shotgun (WGS) entry which is preliminary data.</text>
</comment>
<dbReference type="InterPro" id="IPR012312">
    <property type="entry name" value="Hemerythrin-like"/>
</dbReference>
<dbReference type="GO" id="GO:0005886">
    <property type="term" value="C:plasma membrane"/>
    <property type="evidence" value="ECO:0007669"/>
    <property type="project" value="TreeGrafter"/>
</dbReference>
<dbReference type="Gene3D" id="1.20.120.520">
    <property type="entry name" value="nmb1532 protein domain like"/>
    <property type="match status" value="1"/>
</dbReference>
<dbReference type="PANTHER" id="PTHR39966:SF3">
    <property type="entry name" value="DUF438 DOMAIN-CONTAINING PROTEIN"/>
    <property type="match status" value="1"/>
</dbReference>